<evidence type="ECO:0000256" key="10">
    <source>
        <dbReference type="ARBA" id="ARBA00042639"/>
    </source>
</evidence>
<sequence length="214" mass="23606">MGLQQQLEEQKKSTINKASPEILQTMAQATADLKASVIENQALGAGDLAPEFTLPNARGEEIRLTDLLSRGPVVVNIYRGGWCPYCNLELRALKEKLPKIEALGASLVAIAPEKPDKAAETSTRHDLEFEVLSDQGNQVSRQFGLVFTLPESIRAIYASFGTDLPAYNGDERFELPLPATYVIRPDGQIAYAFVDADYTRRMEPAEIIEVLRAL</sequence>
<keyword evidence="5" id="KW-0560">Oxidoreductase</keyword>
<proteinExistence type="inferred from homology"/>
<dbReference type="GO" id="GO:0005737">
    <property type="term" value="C:cytoplasm"/>
    <property type="evidence" value="ECO:0007669"/>
    <property type="project" value="TreeGrafter"/>
</dbReference>
<dbReference type="CDD" id="cd02970">
    <property type="entry name" value="PRX_like2"/>
    <property type="match status" value="1"/>
</dbReference>
<evidence type="ECO:0000256" key="9">
    <source>
        <dbReference type="ARBA" id="ARBA00038489"/>
    </source>
</evidence>
<evidence type="ECO:0000256" key="11">
    <source>
        <dbReference type="ARBA" id="ARBA00049091"/>
    </source>
</evidence>
<comment type="similarity">
    <text evidence="9">Belongs to the peroxiredoxin family. BCP/PrxQ subfamily.</text>
</comment>
<dbReference type="STRING" id="1111735.GCA_000428045_03891"/>
<feature type="domain" description="Thioredoxin" evidence="12">
    <location>
        <begin position="43"/>
        <end position="214"/>
    </location>
</feature>
<dbReference type="PANTHER" id="PTHR42801:SF7">
    <property type="entry name" value="SLL1159 PROTEIN"/>
    <property type="match status" value="1"/>
</dbReference>
<accession>A0A2N6CZB2</accession>
<keyword evidence="6" id="KW-1015">Disulfide bond</keyword>
<dbReference type="EMBL" id="PKUN01000003">
    <property type="protein sequence ID" value="PLX62730.1"/>
    <property type="molecule type" value="Genomic_DNA"/>
</dbReference>
<evidence type="ECO:0000256" key="5">
    <source>
        <dbReference type="ARBA" id="ARBA00023002"/>
    </source>
</evidence>
<comment type="catalytic activity">
    <reaction evidence="11">
        <text>a hydroperoxide + [thioredoxin]-dithiol = an alcohol + [thioredoxin]-disulfide + H2O</text>
        <dbReference type="Rhea" id="RHEA:62620"/>
        <dbReference type="Rhea" id="RHEA-COMP:10698"/>
        <dbReference type="Rhea" id="RHEA-COMP:10700"/>
        <dbReference type="ChEBI" id="CHEBI:15377"/>
        <dbReference type="ChEBI" id="CHEBI:29950"/>
        <dbReference type="ChEBI" id="CHEBI:30879"/>
        <dbReference type="ChEBI" id="CHEBI:35924"/>
        <dbReference type="ChEBI" id="CHEBI:50058"/>
        <dbReference type="EC" id="1.11.1.24"/>
    </reaction>
</comment>
<evidence type="ECO:0000313" key="13">
    <source>
        <dbReference type="EMBL" id="PLX62730.1"/>
    </source>
</evidence>
<evidence type="ECO:0000256" key="4">
    <source>
        <dbReference type="ARBA" id="ARBA00022862"/>
    </source>
</evidence>
<keyword evidence="3" id="KW-0575">Peroxidase</keyword>
<name>A0A2N6CZB2_9GAMM</name>
<dbReference type="SUPFAM" id="SSF52833">
    <property type="entry name" value="Thioredoxin-like"/>
    <property type="match status" value="1"/>
</dbReference>
<dbReference type="InterPro" id="IPR000866">
    <property type="entry name" value="AhpC/TSA"/>
</dbReference>
<evidence type="ECO:0000259" key="12">
    <source>
        <dbReference type="PROSITE" id="PS51352"/>
    </source>
</evidence>
<dbReference type="Gene3D" id="3.40.30.10">
    <property type="entry name" value="Glutaredoxin"/>
    <property type="match status" value="1"/>
</dbReference>
<dbReference type="Pfam" id="PF00578">
    <property type="entry name" value="AhpC-TSA"/>
    <property type="match status" value="1"/>
</dbReference>
<evidence type="ECO:0000256" key="1">
    <source>
        <dbReference type="ARBA" id="ARBA00003330"/>
    </source>
</evidence>
<gene>
    <name evidence="13" type="ORF">C0630_03885</name>
</gene>
<dbReference type="EC" id="1.11.1.24" evidence="2"/>
<evidence type="ECO:0000256" key="2">
    <source>
        <dbReference type="ARBA" id="ARBA00013017"/>
    </source>
</evidence>
<dbReference type="InterPro" id="IPR036249">
    <property type="entry name" value="Thioredoxin-like_sf"/>
</dbReference>
<reference evidence="13 14" key="1">
    <citation type="submission" date="2017-11" db="EMBL/GenBank/DDBJ databases">
        <title>Genome-resolved metagenomics identifies genetic mobility, metabolic interactions, and unexpected diversity in perchlorate-reducing communities.</title>
        <authorList>
            <person name="Barnum T.P."/>
            <person name="Figueroa I.A."/>
            <person name="Carlstrom C.I."/>
            <person name="Lucas L.N."/>
            <person name="Engelbrektson A.L."/>
            <person name="Coates J.D."/>
        </authorList>
    </citation>
    <scope>NUCLEOTIDE SEQUENCE [LARGE SCALE GENOMIC DNA]</scope>
    <source>
        <strain evidence="13">BM301</strain>
    </source>
</reference>
<dbReference type="InterPro" id="IPR013766">
    <property type="entry name" value="Thioredoxin_domain"/>
</dbReference>
<evidence type="ECO:0000256" key="6">
    <source>
        <dbReference type="ARBA" id="ARBA00023157"/>
    </source>
</evidence>
<dbReference type="InterPro" id="IPR050924">
    <property type="entry name" value="Peroxiredoxin_BCP/PrxQ"/>
</dbReference>
<dbReference type="PANTHER" id="PTHR42801">
    <property type="entry name" value="THIOREDOXIN-DEPENDENT PEROXIDE REDUCTASE"/>
    <property type="match status" value="1"/>
</dbReference>
<keyword evidence="7" id="KW-0676">Redox-active center</keyword>
<protein>
    <recommendedName>
        <fullName evidence="2">thioredoxin-dependent peroxiredoxin</fullName>
        <ecNumber evidence="2">1.11.1.24</ecNumber>
    </recommendedName>
    <alternativeName>
        <fullName evidence="8">Thioredoxin peroxidase</fullName>
    </alternativeName>
    <alternativeName>
        <fullName evidence="10">Thioredoxin-dependent peroxiredoxin Bcp</fullName>
    </alternativeName>
</protein>
<dbReference type="GO" id="GO:0034599">
    <property type="term" value="P:cellular response to oxidative stress"/>
    <property type="evidence" value="ECO:0007669"/>
    <property type="project" value="TreeGrafter"/>
</dbReference>
<dbReference type="GO" id="GO:0045454">
    <property type="term" value="P:cell redox homeostasis"/>
    <property type="evidence" value="ECO:0007669"/>
    <property type="project" value="TreeGrafter"/>
</dbReference>
<dbReference type="PROSITE" id="PS51352">
    <property type="entry name" value="THIOREDOXIN_2"/>
    <property type="match status" value="1"/>
</dbReference>
<comment type="caution">
    <text evidence="13">The sequence shown here is derived from an EMBL/GenBank/DDBJ whole genome shotgun (WGS) entry which is preliminary data.</text>
</comment>
<evidence type="ECO:0000256" key="8">
    <source>
        <dbReference type="ARBA" id="ARBA00032824"/>
    </source>
</evidence>
<dbReference type="GO" id="GO:0008379">
    <property type="term" value="F:thioredoxin peroxidase activity"/>
    <property type="evidence" value="ECO:0007669"/>
    <property type="project" value="TreeGrafter"/>
</dbReference>
<dbReference type="Proteomes" id="UP000235015">
    <property type="component" value="Unassembled WGS sequence"/>
</dbReference>
<dbReference type="AlphaFoldDB" id="A0A2N6CZB2"/>
<evidence type="ECO:0000256" key="3">
    <source>
        <dbReference type="ARBA" id="ARBA00022559"/>
    </source>
</evidence>
<dbReference type="RefSeq" id="WP_273437913.1">
    <property type="nucleotide sequence ID" value="NZ_PKUN01000003.1"/>
</dbReference>
<organism evidence="13 14">
    <name type="scientific">Sedimenticola selenatireducens</name>
    <dbReference type="NCBI Taxonomy" id="191960"/>
    <lineage>
        <taxon>Bacteria</taxon>
        <taxon>Pseudomonadati</taxon>
        <taxon>Pseudomonadota</taxon>
        <taxon>Gammaproteobacteria</taxon>
        <taxon>Chromatiales</taxon>
        <taxon>Sedimenticolaceae</taxon>
        <taxon>Sedimenticola</taxon>
    </lineage>
</organism>
<evidence type="ECO:0000256" key="7">
    <source>
        <dbReference type="ARBA" id="ARBA00023284"/>
    </source>
</evidence>
<comment type="function">
    <text evidence="1">Thiol-specific peroxidase that catalyzes the reduction of hydrogen peroxide and organic hydroperoxides to water and alcohols, respectively. Plays a role in cell protection against oxidative stress by detoxifying peroxides and as sensor of hydrogen peroxide-mediated signaling events.</text>
</comment>
<evidence type="ECO:0000313" key="14">
    <source>
        <dbReference type="Proteomes" id="UP000235015"/>
    </source>
</evidence>
<keyword evidence="4" id="KW-0049">Antioxidant</keyword>